<dbReference type="Proteomes" id="UP000060513">
    <property type="component" value="Chromosome"/>
</dbReference>
<dbReference type="EMBL" id="CP011340">
    <property type="protein sequence ID" value="ALC25134.1"/>
    <property type="molecule type" value="Genomic_DNA"/>
</dbReference>
<proteinExistence type="predicted"/>
<dbReference type="AlphaFoldDB" id="A0A0M4DGE4"/>
<dbReference type="PATRIC" id="fig|38300.4.peg.7144"/>
<dbReference type="PROSITE" id="PS51257">
    <property type="entry name" value="PROKAR_LIPOPROTEIN"/>
    <property type="match status" value="1"/>
</dbReference>
<dbReference type="OMA" id="ALIRDCM"/>
<organism evidence="1">
    <name type="scientific">Streptomyces pristinaespiralis</name>
    <dbReference type="NCBI Taxonomy" id="38300"/>
    <lineage>
        <taxon>Bacteria</taxon>
        <taxon>Bacillati</taxon>
        <taxon>Actinomycetota</taxon>
        <taxon>Actinomycetes</taxon>
        <taxon>Kitasatosporales</taxon>
        <taxon>Streptomycetaceae</taxon>
        <taxon>Streptomyces</taxon>
    </lineage>
</organism>
<evidence type="ECO:0000313" key="1">
    <source>
        <dbReference type="EMBL" id="ALC25134.1"/>
    </source>
</evidence>
<dbReference type="KEGG" id="spri:SPRI_6828"/>
<evidence type="ECO:0000313" key="2">
    <source>
        <dbReference type="Proteomes" id="UP000060513"/>
    </source>
</evidence>
<dbReference type="RefSeq" id="WP_005321142.1">
    <property type="nucleotide sequence ID" value="NZ_CP011340.1"/>
</dbReference>
<reference evidence="1 2" key="1">
    <citation type="submission" date="2015-08" db="EMBL/GenBank/DDBJ databases">
        <title>Genome sequence of the pristinamycin over-producing bacterium Streptomyces pristinaespiralis HCCB10218.</title>
        <authorList>
            <person name="Tian J."/>
            <person name="Yang J."/>
            <person name="Li L."/>
            <person name="Ruan L."/>
            <person name="Wei W."/>
            <person name="Zheng G."/>
            <person name="Wei Z."/>
            <person name="Yang S."/>
            <person name="Ge M."/>
            <person name="Jiang W."/>
            <person name="Lu Y."/>
        </authorList>
    </citation>
    <scope>NUCLEOTIDE SEQUENCE [LARGE SCALE GENOMIC DNA]</scope>
    <source>
        <strain evidence="1 2">HCCB 10218</strain>
    </source>
</reference>
<protein>
    <submittedName>
        <fullName evidence="1">Uncharacterized protein</fullName>
    </submittedName>
</protein>
<dbReference type="GeneID" id="97232135"/>
<gene>
    <name evidence="1" type="ORF">SPRI_6828</name>
</gene>
<dbReference type="OrthoDB" id="4053327at2"/>
<name>A0A0M4DGE4_STRPR</name>
<sequence length="300" mass="32595">MTGRSSRAVTAALLLCLAAPVVVSCTAPAGPAPAASALRETTAAERATLARAEKLLTRDCMRKKGFSFWVTEELPRSADELFPYVVDDEAWATENGYGRGIRDRREALAARDPNQVYFRGLSPERRSAAVDALNGPEPVGLEAHVPGMGRVRHSDRGCEAEAQRSLYTDLPKWYRARKVTEALDIQVQSAVVADPGFAEAVTRWSACMRAEGHAYASPPESRRTFLRSGAEGATATATEEIRTAVAEARCAASSGLSARTLTLERVHRKRVNAQYATEVGDRRVLENRALGRARDIVQKG</sequence>
<accession>A0A0M4DGE4</accession>
<dbReference type="STRING" id="38300.SPRI_6828"/>